<organism evidence="1">
    <name type="scientific">Cacopsylla melanoneura</name>
    <dbReference type="NCBI Taxonomy" id="428564"/>
    <lineage>
        <taxon>Eukaryota</taxon>
        <taxon>Metazoa</taxon>
        <taxon>Ecdysozoa</taxon>
        <taxon>Arthropoda</taxon>
        <taxon>Hexapoda</taxon>
        <taxon>Insecta</taxon>
        <taxon>Pterygota</taxon>
        <taxon>Neoptera</taxon>
        <taxon>Paraneoptera</taxon>
        <taxon>Hemiptera</taxon>
        <taxon>Sternorrhyncha</taxon>
        <taxon>Psylloidea</taxon>
        <taxon>Psyllidae</taxon>
        <taxon>Psyllinae</taxon>
        <taxon>Cacopsylla</taxon>
    </lineage>
</organism>
<name>A0A8D8PV33_9HEMI</name>
<reference evidence="1" key="1">
    <citation type="submission" date="2021-05" db="EMBL/GenBank/DDBJ databases">
        <authorList>
            <person name="Alioto T."/>
            <person name="Alioto T."/>
            <person name="Gomez Garrido J."/>
        </authorList>
    </citation>
    <scope>NUCLEOTIDE SEQUENCE</scope>
</reference>
<dbReference type="EMBL" id="HBUF01031847">
    <property type="protein sequence ID" value="CAG6615068.1"/>
    <property type="molecule type" value="Transcribed_RNA"/>
</dbReference>
<dbReference type="AlphaFoldDB" id="A0A8D8PV33"/>
<accession>A0A8D8PV33</accession>
<proteinExistence type="predicted"/>
<sequence>MVPAVPTITDVHVSRIHFPNIRLEQDLAEMHDTTALATRIFYNCVFTIDVEDRQTTDDSKVKLGNPLEREREKELKNRTGKVQNLAPLSRLFWALEFRVCIFNFEN</sequence>
<dbReference type="EMBL" id="HBUF01031849">
    <property type="protein sequence ID" value="CAG6615069.1"/>
    <property type="molecule type" value="Transcribed_RNA"/>
</dbReference>
<evidence type="ECO:0000313" key="1">
    <source>
        <dbReference type="EMBL" id="CAG6615069.1"/>
    </source>
</evidence>
<protein>
    <submittedName>
        <fullName evidence="1">Uncharacterized protein</fullName>
    </submittedName>
</protein>